<evidence type="ECO:0000313" key="5">
    <source>
        <dbReference type="Proteomes" id="UP000742786"/>
    </source>
</evidence>
<evidence type="ECO:0000259" key="3">
    <source>
        <dbReference type="Pfam" id="PF13436"/>
    </source>
</evidence>
<name>A0A916J350_9PROT</name>
<gene>
    <name evidence="4" type="ORF">GTOL_11732</name>
</gene>
<feature type="chain" id="PRO_5037472556" description="Glycine-zipper-containing OmpA-like membrane domain-containing protein" evidence="2">
    <location>
        <begin position="18"/>
        <end position="179"/>
    </location>
</feature>
<comment type="caution">
    <text evidence="4">The sequence shown here is derived from an EMBL/GenBank/DDBJ whole genome shotgun (WGS) entry which is preliminary data.</text>
</comment>
<dbReference type="AlphaFoldDB" id="A0A916J350"/>
<dbReference type="PROSITE" id="PS51257">
    <property type="entry name" value="PROKAR_LIPOPROTEIN"/>
    <property type="match status" value="1"/>
</dbReference>
<evidence type="ECO:0000256" key="1">
    <source>
        <dbReference type="SAM" id="MobiDB-lite"/>
    </source>
</evidence>
<dbReference type="RefSeq" id="WP_220635766.1">
    <property type="nucleotide sequence ID" value="NZ_CAJQUM010000001.1"/>
</dbReference>
<keyword evidence="5" id="KW-1185">Reference proteome</keyword>
<proteinExistence type="predicted"/>
<feature type="region of interest" description="Disordered" evidence="1">
    <location>
        <begin position="140"/>
        <end position="179"/>
    </location>
</feature>
<dbReference type="InterPro" id="IPR025693">
    <property type="entry name" value="Gly-zipper_OmpA-like_dom"/>
</dbReference>
<protein>
    <recommendedName>
        <fullName evidence="3">Glycine-zipper-containing OmpA-like membrane domain-containing protein</fullName>
    </recommendedName>
</protein>
<organism evidence="4 5">
    <name type="scientific">Georgfuchsia toluolica</name>
    <dbReference type="NCBI Taxonomy" id="424218"/>
    <lineage>
        <taxon>Bacteria</taxon>
        <taxon>Pseudomonadati</taxon>
        <taxon>Pseudomonadota</taxon>
        <taxon>Betaproteobacteria</taxon>
        <taxon>Nitrosomonadales</taxon>
        <taxon>Sterolibacteriaceae</taxon>
        <taxon>Georgfuchsia</taxon>
    </lineage>
</organism>
<dbReference type="Proteomes" id="UP000742786">
    <property type="component" value="Unassembled WGS sequence"/>
</dbReference>
<sequence>MKSPIFILAGMLSLMLAGCVSVPTGPTVMALPGSGKTFDQFRYDDAECRHYAQSQIGGTDANQAATDAGVRSAVVGTAVGAAAGAVMGGHEGAGVGAGTGLLVGSMAGTSAAQSSAYGAQRNYDNAYIQCMYARGEQVPVPASMSRSRQAPAAPAGTYYPPPPPPGYVPPPPQPGYPSR</sequence>
<reference evidence="4" key="1">
    <citation type="submission" date="2021-04" db="EMBL/GenBank/DDBJ databases">
        <authorList>
            <person name="Hornung B."/>
        </authorList>
    </citation>
    <scope>NUCLEOTIDE SEQUENCE</scope>
    <source>
        <strain evidence="4">G5G6</strain>
    </source>
</reference>
<accession>A0A916J350</accession>
<dbReference type="EMBL" id="CAJQUM010000001">
    <property type="protein sequence ID" value="CAG4883849.1"/>
    <property type="molecule type" value="Genomic_DNA"/>
</dbReference>
<feature type="compositionally biased region" description="Pro residues" evidence="1">
    <location>
        <begin position="159"/>
        <end position="179"/>
    </location>
</feature>
<evidence type="ECO:0000256" key="2">
    <source>
        <dbReference type="SAM" id="SignalP"/>
    </source>
</evidence>
<feature type="signal peptide" evidence="2">
    <location>
        <begin position="1"/>
        <end position="17"/>
    </location>
</feature>
<feature type="domain" description="Glycine-zipper-containing OmpA-like membrane" evidence="3">
    <location>
        <begin position="70"/>
        <end position="108"/>
    </location>
</feature>
<keyword evidence="2" id="KW-0732">Signal</keyword>
<dbReference type="Pfam" id="PF13436">
    <property type="entry name" value="Gly-zipper_OmpA"/>
    <property type="match status" value="1"/>
</dbReference>
<evidence type="ECO:0000313" key="4">
    <source>
        <dbReference type="EMBL" id="CAG4883849.1"/>
    </source>
</evidence>